<evidence type="ECO:0000313" key="2">
    <source>
        <dbReference type="EMBL" id="SFQ14254.1"/>
    </source>
</evidence>
<dbReference type="AlphaFoldDB" id="A0A1I5W3B9"/>
<feature type="region of interest" description="Disordered" evidence="1">
    <location>
        <begin position="406"/>
        <end position="433"/>
    </location>
</feature>
<evidence type="ECO:0000256" key="1">
    <source>
        <dbReference type="SAM" id="MobiDB-lite"/>
    </source>
</evidence>
<dbReference type="EMBL" id="FOXV01000002">
    <property type="protein sequence ID" value="SFQ14254.1"/>
    <property type="molecule type" value="Genomic_DNA"/>
</dbReference>
<name>A0A1I5W3B9_9RHOB</name>
<evidence type="ECO:0000313" key="3">
    <source>
        <dbReference type="Proteomes" id="UP000243106"/>
    </source>
</evidence>
<keyword evidence="3" id="KW-1185">Reference proteome</keyword>
<organism evidence="2 3">
    <name type="scientific">Roseivivax halotolerans</name>
    <dbReference type="NCBI Taxonomy" id="93684"/>
    <lineage>
        <taxon>Bacteria</taxon>
        <taxon>Pseudomonadati</taxon>
        <taxon>Pseudomonadota</taxon>
        <taxon>Alphaproteobacteria</taxon>
        <taxon>Rhodobacterales</taxon>
        <taxon>Roseobacteraceae</taxon>
        <taxon>Roseivivax</taxon>
    </lineage>
</organism>
<sequence length="511" mass="56909">MSQLLDQNGQPVRRKELLEMQSEPRLAGIRNAFAETVAAGLTPQKLANILRACDQGEITEFVTLAEEIEERDPHYFSVLGTRKRAVSGVAPRVEPAGEDAASRRIAEAVNERIAEHEEFPDLVEDLLDALGKGFSLVEIDWHRSGREWWPGSFRHVDPRFVIFDRETGREMRLIDDEDPANGIPLTPLGFIQHRAKLKSGLTFRGGMARVAAFSWMCKAYTLKDWTAFVETYGLPLRLGRYDAGATKKDQEMLLRAVANIGTDAAAILPKSMEIDFTETKATGGDKVFENLARYVDEQISKAVLGQTMTSDNGSSQAQAKVHNEVRHDIAQADARGVTGSINRDLVRPFVDLNFGRPADGQYPRLVIQIEEAEDTDKVMQNVHRMARLGTRFSQADVRSRLGFAEPDPKEEIIGGPRKSARSQPTEEIARNAAETPFDDLDLLEREMSEDWEPVIRPMADPIDAAIETAESFEDALAKLEALRPEMSSAELIDRLVKGMVKARGLGDARDD</sequence>
<dbReference type="Proteomes" id="UP000243106">
    <property type="component" value="Unassembled WGS sequence"/>
</dbReference>
<dbReference type="InterPro" id="IPR009279">
    <property type="entry name" value="Portal_Mu"/>
</dbReference>
<dbReference type="RefSeq" id="WP_175497478.1">
    <property type="nucleotide sequence ID" value="NZ_FOXV01000002.1"/>
</dbReference>
<accession>A0A1I5W3B9</accession>
<reference evidence="3" key="1">
    <citation type="submission" date="2016-10" db="EMBL/GenBank/DDBJ databases">
        <authorList>
            <person name="Varghese N."/>
            <person name="Submissions S."/>
        </authorList>
    </citation>
    <scope>NUCLEOTIDE SEQUENCE [LARGE SCALE GENOMIC DNA]</scope>
    <source>
        <strain evidence="3">JCM 10271</strain>
    </source>
</reference>
<dbReference type="Pfam" id="PF06074">
    <property type="entry name" value="Portal_Mu"/>
    <property type="match status" value="1"/>
</dbReference>
<dbReference type="STRING" id="93684.SAMN05421853_102101"/>
<protein>
    <submittedName>
        <fullName evidence="2">Mu-like prophage protein gp29</fullName>
    </submittedName>
</protein>
<proteinExistence type="predicted"/>
<gene>
    <name evidence="2" type="ORF">SAMN05421853_102101</name>
</gene>